<protein>
    <recommendedName>
        <fullName evidence="3">WD40 repeat domain-containing protein</fullName>
    </recommendedName>
</protein>
<dbReference type="EMBL" id="RQGD01000023">
    <property type="protein sequence ID" value="TGL59693.1"/>
    <property type="molecule type" value="Genomic_DNA"/>
</dbReference>
<dbReference type="OrthoDB" id="317381at2"/>
<sequence length="355" mass="40890">MQFIFSVIVFFSLLFFLWDVRLPMQDSIKETWLWNKEGAFGTGIPKDGENPLKTLNGYKTNQSYYSFSTRKFTNYIEPFSVDFAQLVPGYIEYEKIGDAVNFFSANGELFWNKPLNSYPRSGYHGSPVLYLSGDNNTVFLLDMSGNPVGASELNGRFLTDYDFDKAGKGASVLFSGGEVYRVDEKGNIIFRKDLSENRQNSFFKSISLSPNGEHSLIHFSLGQKDHLMILNSKGDVQNEWELPGFYPHKIYFSLSDSLNSLVNLPEKVLFFEEDELKWEKQKTKTGAIYQTVYSQSEIFAYIFEKDVIFLNENGNEIRTKAISSSEAPIRFFPGRDKNTLYMETKKDIFQFTIFR</sequence>
<dbReference type="AlphaFoldDB" id="A0A4R9K1V0"/>
<name>A0A4R9K1V0_9LEPT</name>
<dbReference type="SUPFAM" id="SSF50998">
    <property type="entry name" value="Quinoprotein alcohol dehydrogenase-like"/>
    <property type="match status" value="1"/>
</dbReference>
<dbReference type="Proteomes" id="UP000297693">
    <property type="component" value="Unassembled WGS sequence"/>
</dbReference>
<proteinExistence type="predicted"/>
<comment type="caution">
    <text evidence="1">The sequence shown here is derived from an EMBL/GenBank/DDBJ whole genome shotgun (WGS) entry which is preliminary data.</text>
</comment>
<dbReference type="RefSeq" id="WP_135623382.1">
    <property type="nucleotide sequence ID" value="NZ_RQGD01000023.1"/>
</dbReference>
<evidence type="ECO:0000313" key="1">
    <source>
        <dbReference type="EMBL" id="TGL59693.1"/>
    </source>
</evidence>
<reference evidence="1" key="1">
    <citation type="journal article" date="2019" name="PLoS Negl. Trop. Dis.">
        <title>Revisiting the worldwide diversity of Leptospira species in the environment.</title>
        <authorList>
            <person name="Vincent A.T."/>
            <person name="Schiettekatte O."/>
            <person name="Bourhy P."/>
            <person name="Veyrier F.J."/>
            <person name="Picardeau M."/>
        </authorList>
    </citation>
    <scope>NUCLEOTIDE SEQUENCE [LARGE SCALE GENOMIC DNA]</scope>
    <source>
        <strain evidence="1">201702476</strain>
    </source>
</reference>
<accession>A0A4R9K1V0</accession>
<gene>
    <name evidence="1" type="ORF">EHQ58_08075</name>
</gene>
<evidence type="ECO:0008006" key="3">
    <source>
        <dbReference type="Google" id="ProtNLM"/>
    </source>
</evidence>
<organism evidence="1 2">
    <name type="scientific">Leptospira ognonensis</name>
    <dbReference type="NCBI Taxonomy" id="2484945"/>
    <lineage>
        <taxon>Bacteria</taxon>
        <taxon>Pseudomonadati</taxon>
        <taxon>Spirochaetota</taxon>
        <taxon>Spirochaetia</taxon>
        <taxon>Leptospirales</taxon>
        <taxon>Leptospiraceae</taxon>
        <taxon>Leptospira</taxon>
    </lineage>
</organism>
<evidence type="ECO:0000313" key="2">
    <source>
        <dbReference type="Proteomes" id="UP000297693"/>
    </source>
</evidence>
<keyword evidence="2" id="KW-1185">Reference proteome</keyword>
<dbReference type="InterPro" id="IPR011047">
    <property type="entry name" value="Quinoprotein_ADH-like_sf"/>
</dbReference>